<dbReference type="EMBL" id="LDAU01000159">
    <property type="protein sequence ID" value="KRX01958.1"/>
    <property type="molecule type" value="Genomic_DNA"/>
</dbReference>
<feature type="region of interest" description="Disordered" evidence="1">
    <location>
        <begin position="223"/>
        <end position="246"/>
    </location>
</feature>
<sequence>MNLLPNLPNQIKEMLIQYAANIKLTGKRFIELQKTTAANKKVKTKKVKIDYFQNAHYLLCFLQINPKSIKKISNNDRVIQLHKHIFDIDFQSDNIDHQKLNHVNIIKEIFFQIVNNCSKCYQDSDNQQQKYSQQQQQQQSQNTNSNSNTDINLNLDESQQKQAKVEENAQQSVNQQELLASILEGEKKQTQNQNQLQNSGVEDHLEGSINAQTIQQDFLNNQSSKISNENGSSQQDLNNQNSNNNINNNRKIKLLLLSQQQQNGEEDEINDENQQQQTVRQYAQTLLSRIKQMNQGEIILRFSQ</sequence>
<accession>A0A0V0QIC5</accession>
<feature type="compositionally biased region" description="Low complexity" evidence="1">
    <location>
        <begin position="128"/>
        <end position="149"/>
    </location>
</feature>
<keyword evidence="3" id="KW-1185">Reference proteome</keyword>
<feature type="compositionally biased region" description="Low complexity" evidence="1">
    <location>
        <begin position="230"/>
        <end position="246"/>
    </location>
</feature>
<feature type="region of interest" description="Disordered" evidence="1">
    <location>
        <begin position="128"/>
        <end position="152"/>
    </location>
</feature>
<comment type="caution">
    <text evidence="2">The sequence shown here is derived from an EMBL/GenBank/DDBJ whole genome shotgun (WGS) entry which is preliminary data.</text>
</comment>
<protein>
    <submittedName>
        <fullName evidence="2">Uncharacterized protein</fullName>
    </submittedName>
</protein>
<gene>
    <name evidence="2" type="ORF">PPERSA_07603</name>
</gene>
<dbReference type="Proteomes" id="UP000054937">
    <property type="component" value="Unassembled WGS sequence"/>
</dbReference>
<evidence type="ECO:0000313" key="3">
    <source>
        <dbReference type="Proteomes" id="UP000054937"/>
    </source>
</evidence>
<organism evidence="2 3">
    <name type="scientific">Pseudocohnilembus persalinus</name>
    <name type="common">Ciliate</name>
    <dbReference type="NCBI Taxonomy" id="266149"/>
    <lineage>
        <taxon>Eukaryota</taxon>
        <taxon>Sar</taxon>
        <taxon>Alveolata</taxon>
        <taxon>Ciliophora</taxon>
        <taxon>Intramacronucleata</taxon>
        <taxon>Oligohymenophorea</taxon>
        <taxon>Scuticociliatia</taxon>
        <taxon>Philasterida</taxon>
        <taxon>Pseudocohnilembidae</taxon>
        <taxon>Pseudocohnilembus</taxon>
    </lineage>
</organism>
<dbReference type="InParanoid" id="A0A0V0QIC5"/>
<name>A0A0V0QIC5_PSEPJ</name>
<evidence type="ECO:0000313" key="2">
    <source>
        <dbReference type="EMBL" id="KRX01958.1"/>
    </source>
</evidence>
<evidence type="ECO:0000256" key="1">
    <source>
        <dbReference type="SAM" id="MobiDB-lite"/>
    </source>
</evidence>
<reference evidence="2 3" key="1">
    <citation type="journal article" date="2015" name="Sci. Rep.">
        <title>Genome of the facultative scuticociliatosis pathogen Pseudocohnilembus persalinus provides insight into its virulence through horizontal gene transfer.</title>
        <authorList>
            <person name="Xiong J."/>
            <person name="Wang G."/>
            <person name="Cheng J."/>
            <person name="Tian M."/>
            <person name="Pan X."/>
            <person name="Warren A."/>
            <person name="Jiang C."/>
            <person name="Yuan D."/>
            <person name="Miao W."/>
        </authorList>
    </citation>
    <scope>NUCLEOTIDE SEQUENCE [LARGE SCALE GENOMIC DNA]</scope>
    <source>
        <strain evidence="2">36N120E</strain>
    </source>
</reference>
<proteinExistence type="predicted"/>
<dbReference type="AlphaFoldDB" id="A0A0V0QIC5"/>